<dbReference type="PANTHER" id="PTHR47959:SF21">
    <property type="entry name" value="DEAD-BOX HELICASE 56"/>
    <property type="match status" value="1"/>
</dbReference>
<dbReference type="EC" id="3.6.4.13" evidence="1"/>
<feature type="compositionally biased region" description="Acidic residues" evidence="9">
    <location>
        <begin position="324"/>
        <end position="354"/>
    </location>
</feature>
<evidence type="ECO:0000313" key="13">
    <source>
        <dbReference type="Proteomes" id="UP000053237"/>
    </source>
</evidence>
<dbReference type="Pfam" id="PF00271">
    <property type="entry name" value="Helicase_C"/>
    <property type="match status" value="1"/>
</dbReference>
<dbReference type="STRING" id="65357.A0A024GEH2"/>
<dbReference type="Gene3D" id="3.40.50.300">
    <property type="entry name" value="P-loop containing nucleotide triphosphate hydrolases"/>
    <property type="match status" value="2"/>
</dbReference>
<reference evidence="12 13" key="1">
    <citation type="submission" date="2012-05" db="EMBL/GenBank/DDBJ databases">
        <title>Recombination and specialization in a pathogen metapopulation.</title>
        <authorList>
            <person name="Gardiner A."/>
            <person name="Kemen E."/>
            <person name="Schultz-Larsen T."/>
            <person name="MacLean D."/>
            <person name="Van Oosterhout C."/>
            <person name="Jones J.D.G."/>
        </authorList>
    </citation>
    <scope>NUCLEOTIDE SEQUENCE [LARGE SCALE GENOMIC DNA]</scope>
    <source>
        <strain evidence="12 13">Ac Nc2</strain>
    </source>
</reference>
<accession>A0A024GEH2</accession>
<keyword evidence="2" id="KW-0547">Nucleotide-binding</keyword>
<keyword evidence="6" id="KW-0694">RNA-binding</keyword>
<dbReference type="InterPro" id="IPR050079">
    <property type="entry name" value="DEAD_box_RNA_helicase"/>
</dbReference>
<dbReference type="SMART" id="SM00487">
    <property type="entry name" value="DEXDc"/>
    <property type="match status" value="1"/>
</dbReference>
<name>A0A024GEH2_9STRA</name>
<feature type="compositionally biased region" description="Polar residues" evidence="9">
    <location>
        <begin position="617"/>
        <end position="629"/>
    </location>
</feature>
<evidence type="ECO:0000256" key="2">
    <source>
        <dbReference type="ARBA" id="ARBA00022741"/>
    </source>
</evidence>
<evidence type="ECO:0000256" key="3">
    <source>
        <dbReference type="ARBA" id="ARBA00022801"/>
    </source>
</evidence>
<evidence type="ECO:0000256" key="6">
    <source>
        <dbReference type="ARBA" id="ARBA00022884"/>
    </source>
</evidence>
<evidence type="ECO:0000256" key="8">
    <source>
        <dbReference type="ARBA" id="ARBA00047984"/>
    </source>
</evidence>
<feature type="region of interest" description="Disordered" evidence="9">
    <location>
        <begin position="324"/>
        <end position="392"/>
    </location>
</feature>
<feature type="region of interest" description="Disordered" evidence="9">
    <location>
        <begin position="564"/>
        <end position="659"/>
    </location>
</feature>
<dbReference type="GO" id="GO:0005829">
    <property type="term" value="C:cytosol"/>
    <property type="evidence" value="ECO:0007669"/>
    <property type="project" value="TreeGrafter"/>
</dbReference>
<proteinExistence type="inferred from homology"/>
<evidence type="ECO:0000256" key="4">
    <source>
        <dbReference type="ARBA" id="ARBA00022806"/>
    </source>
</evidence>
<dbReference type="InParanoid" id="A0A024GEH2"/>
<dbReference type="Proteomes" id="UP000053237">
    <property type="component" value="Unassembled WGS sequence"/>
</dbReference>
<dbReference type="CDD" id="cd18787">
    <property type="entry name" value="SF2_C_DEAD"/>
    <property type="match status" value="1"/>
</dbReference>
<feature type="domain" description="Helicase ATP-binding" evidence="10">
    <location>
        <begin position="45"/>
        <end position="226"/>
    </location>
</feature>
<dbReference type="PANTHER" id="PTHR47959">
    <property type="entry name" value="ATP-DEPENDENT RNA HELICASE RHLE-RELATED"/>
    <property type="match status" value="1"/>
</dbReference>
<dbReference type="InterPro" id="IPR011545">
    <property type="entry name" value="DEAD/DEAH_box_helicase_dom"/>
</dbReference>
<protein>
    <recommendedName>
        <fullName evidence="1">RNA helicase</fullName>
        <ecNumber evidence="1">3.6.4.13</ecNumber>
    </recommendedName>
</protein>
<evidence type="ECO:0000313" key="12">
    <source>
        <dbReference type="EMBL" id="CCI44885.1"/>
    </source>
</evidence>
<dbReference type="InterPro" id="IPR001650">
    <property type="entry name" value="Helicase_C-like"/>
</dbReference>
<organism evidence="12 13">
    <name type="scientific">Albugo candida</name>
    <dbReference type="NCBI Taxonomy" id="65357"/>
    <lineage>
        <taxon>Eukaryota</taxon>
        <taxon>Sar</taxon>
        <taxon>Stramenopiles</taxon>
        <taxon>Oomycota</taxon>
        <taxon>Peronosporomycetes</taxon>
        <taxon>Albuginales</taxon>
        <taxon>Albuginaceae</taxon>
        <taxon>Albugo</taxon>
    </lineage>
</organism>
<gene>
    <name evidence="12" type="ORF">BN9_057090</name>
</gene>
<evidence type="ECO:0000256" key="5">
    <source>
        <dbReference type="ARBA" id="ARBA00022840"/>
    </source>
</evidence>
<dbReference type="Pfam" id="PF00270">
    <property type="entry name" value="DEAD"/>
    <property type="match status" value="1"/>
</dbReference>
<feature type="compositionally biased region" description="Polar residues" evidence="9">
    <location>
        <begin position="371"/>
        <end position="381"/>
    </location>
</feature>
<comment type="similarity">
    <text evidence="7">Belongs to the DEAD box helicase family. DDX56/DBP9 subfamily.</text>
</comment>
<evidence type="ECO:0000259" key="11">
    <source>
        <dbReference type="PROSITE" id="PS51194"/>
    </source>
</evidence>
<dbReference type="GO" id="GO:0003723">
    <property type="term" value="F:RNA binding"/>
    <property type="evidence" value="ECO:0007669"/>
    <property type="project" value="UniProtKB-KW"/>
</dbReference>
<dbReference type="GO" id="GO:0003724">
    <property type="term" value="F:RNA helicase activity"/>
    <property type="evidence" value="ECO:0007669"/>
    <property type="project" value="UniProtKB-EC"/>
</dbReference>
<dbReference type="AlphaFoldDB" id="A0A024GEH2"/>
<evidence type="ECO:0000256" key="7">
    <source>
        <dbReference type="ARBA" id="ARBA00038041"/>
    </source>
</evidence>
<dbReference type="PROSITE" id="PS51194">
    <property type="entry name" value="HELICASE_CTER"/>
    <property type="match status" value="1"/>
</dbReference>
<sequence>MTVANELLDAKQTFQECDFGLDQRLIKAIQKLNYTHATLVQVHCIPLALQGKDLIVRARTGSGKTAAFALPLIHKILVQKESKGASIASQSVTQAIILVPTRELVDQVREQLWELMHYCRNRIALLALNGQSMNIQQSLLRDTADILISTPGRIVAHLEAKNFDPSSVHTLIIDEADLILSFGSKTDLCSIFDHLPKAVQILCMSATLSPELRALKKSVFHNAAILKLEEQVTDGKLQQFYLRIAPKDKELLLYALLKLGLLHGKILFFVNATASAYRLKLFFEQFHIKSAILNAEMPHNSRKHILHEYNRGLFDNLIATDESVEAEDEYNEDNEDNEDDEDNEDFEAFEDNEDKDEKRLEDEDQELEGQSACSEASIQNESPKKSKKSRQQDALYGVSRGVDFSGVKFVVNVDFPQNVRSYIHRIGRTARGNESGTAVSLVSAECEKEAETLKKLQAKQQPVMTPSNDMIHQPAPLAFDLKEVDRFRYRVEDVQRAVTRIAVREAQLADIKKEILNSEKLATHFEANPRDLNVLQHDKTIGKARIQPHLATIPDYLVPIGLQVAPSKPTRKKQRTTKTNGKRRTDNDPLHTFTVSDDTLRKEPKAVEEPAEDRITYGNTGVGTSTSGRQKWKQSHRKGRFNRRTAAKQNAKKQKGFLH</sequence>
<feature type="compositionally biased region" description="Basic residues" evidence="9">
    <location>
        <begin position="569"/>
        <end position="582"/>
    </location>
</feature>
<keyword evidence="13" id="KW-1185">Reference proteome</keyword>
<keyword evidence="5" id="KW-0067">ATP-binding</keyword>
<feature type="compositionally biased region" description="Basic residues" evidence="9">
    <location>
        <begin position="630"/>
        <end position="659"/>
    </location>
</feature>
<dbReference type="SUPFAM" id="SSF52540">
    <property type="entry name" value="P-loop containing nucleoside triphosphate hydrolases"/>
    <property type="match status" value="2"/>
</dbReference>
<comment type="catalytic activity">
    <reaction evidence="8">
        <text>ATP + H2O = ADP + phosphate + H(+)</text>
        <dbReference type="Rhea" id="RHEA:13065"/>
        <dbReference type="ChEBI" id="CHEBI:15377"/>
        <dbReference type="ChEBI" id="CHEBI:15378"/>
        <dbReference type="ChEBI" id="CHEBI:30616"/>
        <dbReference type="ChEBI" id="CHEBI:43474"/>
        <dbReference type="ChEBI" id="CHEBI:456216"/>
        <dbReference type="EC" id="3.6.4.13"/>
    </reaction>
</comment>
<feature type="compositionally biased region" description="Basic and acidic residues" evidence="9">
    <location>
        <begin position="598"/>
        <end position="615"/>
    </location>
</feature>
<keyword evidence="3" id="KW-0378">Hydrolase</keyword>
<dbReference type="SMART" id="SM00490">
    <property type="entry name" value="HELICc"/>
    <property type="match status" value="1"/>
</dbReference>
<comment type="caution">
    <text evidence="12">The sequence shown here is derived from an EMBL/GenBank/DDBJ whole genome shotgun (WGS) entry which is preliminary data.</text>
</comment>
<evidence type="ECO:0000259" key="10">
    <source>
        <dbReference type="PROSITE" id="PS51192"/>
    </source>
</evidence>
<keyword evidence="4" id="KW-0347">Helicase</keyword>
<evidence type="ECO:0000256" key="1">
    <source>
        <dbReference type="ARBA" id="ARBA00012552"/>
    </source>
</evidence>
<dbReference type="GO" id="GO:0016787">
    <property type="term" value="F:hydrolase activity"/>
    <property type="evidence" value="ECO:0007669"/>
    <property type="project" value="UniProtKB-KW"/>
</dbReference>
<dbReference type="PROSITE" id="PS51192">
    <property type="entry name" value="HELICASE_ATP_BIND_1"/>
    <property type="match status" value="1"/>
</dbReference>
<dbReference type="InterPro" id="IPR027417">
    <property type="entry name" value="P-loop_NTPase"/>
</dbReference>
<dbReference type="InterPro" id="IPR014001">
    <property type="entry name" value="Helicase_ATP-bd"/>
</dbReference>
<dbReference type="EMBL" id="CAIX01000081">
    <property type="protein sequence ID" value="CCI44885.1"/>
    <property type="molecule type" value="Genomic_DNA"/>
</dbReference>
<feature type="domain" description="Helicase C-terminal" evidence="11">
    <location>
        <begin position="287"/>
        <end position="471"/>
    </location>
</feature>
<evidence type="ECO:0000256" key="9">
    <source>
        <dbReference type="SAM" id="MobiDB-lite"/>
    </source>
</evidence>
<dbReference type="OrthoDB" id="1191041at2759"/>
<dbReference type="CDD" id="cd17961">
    <property type="entry name" value="DEADc_DDX56"/>
    <property type="match status" value="1"/>
</dbReference>
<dbReference type="GO" id="GO:0005524">
    <property type="term" value="F:ATP binding"/>
    <property type="evidence" value="ECO:0007669"/>
    <property type="project" value="UniProtKB-KW"/>
</dbReference>